<dbReference type="RefSeq" id="WP_210045162.1">
    <property type="nucleotide sequence ID" value="NZ_JBHLVU010000013.1"/>
</dbReference>
<name>A0ABS7BYY2_9BACL</name>
<sequence length="299" mass="34745">MDFSFCPETELEKWITKHYLEHNLLLPGELDIDVIAELFSVTIVYYNGACFSGNESQVIFLNKNMNMIDRRDVFFHELCHVLRHAGDQRKMPRPFLDLQEGQAEVFALYASLPLYMLREIHLPSNQEQATLKLSQMFKVRTDTALSRLLQIQRRICGNIIEEEYRKKMHRSYVAGSTFSNKQGRTERNYELALLYNYHENEMPSALVIKIAQTNLDWSRPVYISIPAEIESIEPDHLEGTTSTQISYDVLLSRTDKPGCLGINLPLLLQRIGTKVNNLIVRLDDVNYDIQQKFLHLSNF</sequence>
<dbReference type="EMBL" id="JAHZIK010000125">
    <property type="protein sequence ID" value="MBW7453859.1"/>
    <property type="molecule type" value="Genomic_DNA"/>
</dbReference>
<organism evidence="2 3">
    <name type="scientific">Paenibacillus sepulcri</name>
    <dbReference type="NCBI Taxonomy" id="359917"/>
    <lineage>
        <taxon>Bacteria</taxon>
        <taxon>Bacillati</taxon>
        <taxon>Bacillota</taxon>
        <taxon>Bacilli</taxon>
        <taxon>Bacillales</taxon>
        <taxon>Paenibacillaceae</taxon>
        <taxon>Paenibacillus</taxon>
    </lineage>
</organism>
<feature type="domain" description="IrrE N-terminal-like" evidence="1">
    <location>
        <begin position="30"/>
        <end position="148"/>
    </location>
</feature>
<keyword evidence="3" id="KW-1185">Reference proteome</keyword>
<evidence type="ECO:0000313" key="2">
    <source>
        <dbReference type="EMBL" id="MBW7453859.1"/>
    </source>
</evidence>
<gene>
    <name evidence="2" type="ORF">K0U00_07395</name>
</gene>
<evidence type="ECO:0000313" key="3">
    <source>
        <dbReference type="Proteomes" id="UP001519887"/>
    </source>
</evidence>
<dbReference type="Proteomes" id="UP001519887">
    <property type="component" value="Unassembled WGS sequence"/>
</dbReference>
<dbReference type="InterPro" id="IPR010359">
    <property type="entry name" value="IrrE_HExxH"/>
</dbReference>
<protein>
    <submittedName>
        <fullName evidence="2">ImmA/IrrE family metallo-endopeptidase</fullName>
    </submittedName>
</protein>
<evidence type="ECO:0000259" key="1">
    <source>
        <dbReference type="Pfam" id="PF06114"/>
    </source>
</evidence>
<reference evidence="2 3" key="1">
    <citation type="submission" date="2021-07" db="EMBL/GenBank/DDBJ databases">
        <title>Paenibacillus radiodurans sp. nov., isolated from the southeastern edge of Tengger Desert.</title>
        <authorList>
            <person name="Zhang G."/>
        </authorList>
    </citation>
    <scope>NUCLEOTIDE SEQUENCE [LARGE SCALE GENOMIC DNA]</scope>
    <source>
        <strain evidence="2 3">CCM 7311</strain>
    </source>
</reference>
<dbReference type="Pfam" id="PF06114">
    <property type="entry name" value="Peptidase_M78"/>
    <property type="match status" value="1"/>
</dbReference>
<comment type="caution">
    <text evidence="2">The sequence shown here is derived from an EMBL/GenBank/DDBJ whole genome shotgun (WGS) entry which is preliminary data.</text>
</comment>
<accession>A0ABS7BYY2</accession>
<proteinExistence type="predicted"/>